<accession>A0A6S7DCC1</accession>
<keyword evidence="7" id="KW-0472">Membrane</keyword>
<dbReference type="GO" id="GO:0005886">
    <property type="term" value="C:plasma membrane"/>
    <property type="evidence" value="ECO:0007669"/>
    <property type="project" value="UniProtKB-SubCell"/>
</dbReference>
<evidence type="ECO:0000313" key="10">
    <source>
        <dbReference type="Proteomes" id="UP000494105"/>
    </source>
</evidence>
<feature type="transmembrane region" description="Helical" evidence="7">
    <location>
        <begin position="127"/>
        <end position="151"/>
    </location>
</feature>
<dbReference type="InterPro" id="IPR046342">
    <property type="entry name" value="CBS_dom_sf"/>
</dbReference>
<feature type="transmembrane region" description="Helical" evidence="7">
    <location>
        <begin position="157"/>
        <end position="175"/>
    </location>
</feature>
<evidence type="ECO:0000256" key="7">
    <source>
        <dbReference type="SAM" id="Phobius"/>
    </source>
</evidence>
<dbReference type="SMART" id="SM01091">
    <property type="entry name" value="CorC_HlyC"/>
    <property type="match status" value="1"/>
</dbReference>
<feature type="transmembrane region" description="Helical" evidence="7">
    <location>
        <begin position="90"/>
        <end position="107"/>
    </location>
</feature>
<dbReference type="RefSeq" id="WP_175128688.1">
    <property type="nucleotide sequence ID" value="NZ_CADILD010000002.1"/>
</dbReference>
<dbReference type="Pfam" id="PF03471">
    <property type="entry name" value="CorC_HlyC"/>
    <property type="match status" value="1"/>
</dbReference>
<organism evidence="9 10">
    <name type="scientific">Achromobacter piechaudii</name>
    <dbReference type="NCBI Taxonomy" id="72556"/>
    <lineage>
        <taxon>Bacteria</taxon>
        <taxon>Pseudomonadati</taxon>
        <taxon>Pseudomonadota</taxon>
        <taxon>Betaproteobacteria</taxon>
        <taxon>Burkholderiales</taxon>
        <taxon>Alcaligenaceae</taxon>
        <taxon>Achromobacter</taxon>
    </lineage>
</organism>
<dbReference type="Gene3D" id="3.10.580.10">
    <property type="entry name" value="CBS-domain"/>
    <property type="match status" value="1"/>
</dbReference>
<dbReference type="Pfam" id="PF03741">
    <property type="entry name" value="TerC"/>
    <property type="match status" value="1"/>
</dbReference>
<evidence type="ECO:0000256" key="3">
    <source>
        <dbReference type="ARBA" id="ARBA00022475"/>
    </source>
</evidence>
<dbReference type="PANTHER" id="PTHR22777:SF30">
    <property type="entry name" value="UPF0053 PROTEIN YEGH"/>
    <property type="match status" value="1"/>
</dbReference>
<dbReference type="InterPro" id="IPR036318">
    <property type="entry name" value="FAD-bd_PCMH-like_sf"/>
</dbReference>
<gene>
    <name evidence="9" type="ORF">LMG1861_02708</name>
</gene>
<dbReference type="CDD" id="cd04590">
    <property type="entry name" value="CBS_pair_CorC_HlyC_assoc"/>
    <property type="match status" value="1"/>
</dbReference>
<keyword evidence="5 6" id="KW-0129">CBS domain</keyword>
<dbReference type="AlphaFoldDB" id="A0A6S7DCC1"/>
<evidence type="ECO:0000256" key="4">
    <source>
        <dbReference type="ARBA" id="ARBA00022737"/>
    </source>
</evidence>
<proteinExistence type="inferred from homology"/>
<name>A0A6S7DCC1_9BURK</name>
<evidence type="ECO:0000259" key="8">
    <source>
        <dbReference type="PROSITE" id="PS51371"/>
    </source>
</evidence>
<dbReference type="InterPro" id="IPR005170">
    <property type="entry name" value="Transptr-assoc_dom"/>
</dbReference>
<dbReference type="SUPFAM" id="SSF54631">
    <property type="entry name" value="CBS-domain pair"/>
    <property type="match status" value="1"/>
</dbReference>
<comment type="subcellular location">
    <subcellularLocation>
        <location evidence="1">Cell membrane</location>
        <topology evidence="1">Multi-pass membrane protein</topology>
    </subcellularLocation>
</comment>
<protein>
    <recommendedName>
        <fullName evidence="8">CBS domain-containing protein</fullName>
    </recommendedName>
</protein>
<dbReference type="InterPro" id="IPR044751">
    <property type="entry name" value="Ion_transp-like_CBS"/>
</dbReference>
<reference evidence="9 10" key="1">
    <citation type="submission" date="2020-04" db="EMBL/GenBank/DDBJ databases">
        <authorList>
            <person name="De Canck E."/>
        </authorList>
    </citation>
    <scope>NUCLEOTIDE SEQUENCE [LARGE SCALE GENOMIC DNA]</scope>
    <source>
        <strain evidence="9 10">LMG 1861</strain>
    </source>
</reference>
<sequence>MIFDWMNDPTAWLGLATLVILEIVLGIDNLVFIAILADKLPPEQRNRARLIGLSLALVMRLGLLASIAWVVTLTETLFTVLGSEISGRDLILILGGLFLLFKGTMELHERVEGSAGHDAGQKVQHAIFWQVILQIVVLDAVFSLDSVITAVGMVQELSIMMIAVVVAMAVMMVASRPLMAFVGRHPTVVILCLGLLLMIGFSLVAEGLNFHVPKGYLYAAIGFSILIELCNQLARRNRAKGTHALGRRQRTAQAVLRLLRAERAGKPGQQVDDMAALVDGAGDEPAFAPEESSMIERVLSVGAHDVRSIMVPRGDMTWLDVADTPEVVVRKFATGHSRLPLCAGDASNVLGVLHFKDVLPLLRNPGPIDLVELAREPRYVMETTPVLKILEELRASRDHMLIVVDEHGVCEGLVTPMDVLTAVGGELPEHSEDQPEALQLSDGSWLLEGALSVSEAARLLNTPGLVEDYPDATLAGCVLRAMGRLPDAGDTIRMHDWSFEVARRDGLRIHQVHARPENQAGMPEHPAVHPS</sequence>
<dbReference type="PANTHER" id="PTHR22777">
    <property type="entry name" value="HEMOLYSIN-RELATED"/>
    <property type="match status" value="1"/>
</dbReference>
<feature type="transmembrane region" description="Helical" evidence="7">
    <location>
        <begin position="48"/>
        <end position="70"/>
    </location>
</feature>
<keyword evidence="4" id="KW-0677">Repeat</keyword>
<evidence type="ECO:0000256" key="5">
    <source>
        <dbReference type="ARBA" id="ARBA00023122"/>
    </source>
</evidence>
<keyword evidence="7" id="KW-0812">Transmembrane</keyword>
<dbReference type="InterPro" id="IPR000644">
    <property type="entry name" value="CBS_dom"/>
</dbReference>
<feature type="transmembrane region" description="Helical" evidence="7">
    <location>
        <begin position="187"/>
        <end position="204"/>
    </location>
</feature>
<evidence type="ECO:0000256" key="6">
    <source>
        <dbReference type="PROSITE-ProRule" id="PRU00703"/>
    </source>
</evidence>
<dbReference type="InterPro" id="IPR016169">
    <property type="entry name" value="FAD-bd_PCMH_sub2"/>
</dbReference>
<comment type="similarity">
    <text evidence="2">Belongs to the UPF0053 family.</text>
</comment>
<evidence type="ECO:0000256" key="2">
    <source>
        <dbReference type="ARBA" id="ARBA00006337"/>
    </source>
</evidence>
<dbReference type="GO" id="GO:0050660">
    <property type="term" value="F:flavin adenine dinucleotide binding"/>
    <property type="evidence" value="ECO:0007669"/>
    <property type="project" value="InterPro"/>
</dbReference>
<feature type="transmembrane region" description="Helical" evidence="7">
    <location>
        <begin position="12"/>
        <end position="36"/>
    </location>
</feature>
<dbReference type="SUPFAM" id="SSF56176">
    <property type="entry name" value="FAD-binding/transporter-associated domain-like"/>
    <property type="match status" value="1"/>
</dbReference>
<dbReference type="Proteomes" id="UP000494105">
    <property type="component" value="Unassembled WGS sequence"/>
</dbReference>
<evidence type="ECO:0000313" key="9">
    <source>
        <dbReference type="EMBL" id="CAB3869927.1"/>
    </source>
</evidence>
<dbReference type="InterPro" id="IPR005496">
    <property type="entry name" value="Integral_membrane_TerC"/>
</dbReference>
<dbReference type="PROSITE" id="PS51371">
    <property type="entry name" value="CBS"/>
    <property type="match status" value="2"/>
</dbReference>
<evidence type="ECO:0000256" key="1">
    <source>
        <dbReference type="ARBA" id="ARBA00004651"/>
    </source>
</evidence>
<feature type="domain" description="CBS" evidence="8">
    <location>
        <begin position="310"/>
        <end position="370"/>
    </location>
</feature>
<dbReference type="Gene3D" id="3.30.465.10">
    <property type="match status" value="1"/>
</dbReference>
<dbReference type="EMBL" id="CADILD010000002">
    <property type="protein sequence ID" value="CAB3869927.1"/>
    <property type="molecule type" value="Genomic_DNA"/>
</dbReference>
<dbReference type="Pfam" id="PF00571">
    <property type="entry name" value="CBS"/>
    <property type="match status" value="2"/>
</dbReference>
<feature type="transmembrane region" description="Helical" evidence="7">
    <location>
        <begin position="216"/>
        <end position="234"/>
    </location>
</feature>
<feature type="domain" description="CBS" evidence="8">
    <location>
        <begin position="373"/>
        <end position="429"/>
    </location>
</feature>
<keyword evidence="3" id="KW-1003">Cell membrane</keyword>
<keyword evidence="7" id="KW-1133">Transmembrane helix</keyword>